<keyword evidence="4" id="KW-1185">Reference proteome</keyword>
<keyword evidence="2" id="KW-0732">Signal</keyword>
<name>A0A7J6FXW8_CANSA</name>
<comment type="caution">
    <text evidence="3">The sequence shown here is derived from an EMBL/GenBank/DDBJ whole genome shotgun (WGS) entry which is preliminary data.</text>
</comment>
<proteinExistence type="predicted"/>
<feature type="region of interest" description="Disordered" evidence="1">
    <location>
        <begin position="75"/>
        <end position="95"/>
    </location>
</feature>
<accession>A0A7J6FXW8</accession>
<feature type="signal peptide" evidence="2">
    <location>
        <begin position="1"/>
        <end position="26"/>
    </location>
</feature>
<dbReference type="AlphaFoldDB" id="A0A7J6FXW8"/>
<evidence type="ECO:0000313" key="3">
    <source>
        <dbReference type="EMBL" id="KAF4375545.1"/>
    </source>
</evidence>
<organism evidence="3 4">
    <name type="scientific">Cannabis sativa</name>
    <name type="common">Hemp</name>
    <name type="synonym">Marijuana</name>
    <dbReference type="NCBI Taxonomy" id="3483"/>
    <lineage>
        <taxon>Eukaryota</taxon>
        <taxon>Viridiplantae</taxon>
        <taxon>Streptophyta</taxon>
        <taxon>Embryophyta</taxon>
        <taxon>Tracheophyta</taxon>
        <taxon>Spermatophyta</taxon>
        <taxon>Magnoliopsida</taxon>
        <taxon>eudicotyledons</taxon>
        <taxon>Gunneridae</taxon>
        <taxon>Pentapetalae</taxon>
        <taxon>rosids</taxon>
        <taxon>fabids</taxon>
        <taxon>Rosales</taxon>
        <taxon>Cannabaceae</taxon>
        <taxon>Cannabis</taxon>
    </lineage>
</organism>
<protein>
    <submittedName>
        <fullName evidence="3">Uncharacterized protein</fullName>
    </submittedName>
</protein>
<feature type="chain" id="PRO_5029885081" evidence="2">
    <location>
        <begin position="27"/>
        <end position="162"/>
    </location>
</feature>
<evidence type="ECO:0000256" key="1">
    <source>
        <dbReference type="SAM" id="MobiDB-lite"/>
    </source>
</evidence>
<dbReference type="Proteomes" id="UP000583929">
    <property type="component" value="Unassembled WGS sequence"/>
</dbReference>
<evidence type="ECO:0000256" key="2">
    <source>
        <dbReference type="SAM" id="SignalP"/>
    </source>
</evidence>
<sequence length="162" mass="17968">MSFFPLSILLSFLQLYFRFLLEIATAQFFMSRNFNMVSEYFPPLMANVVTGNPNSGNGAAYGNFGSRSNFSGGSNSVFNRGQSQNQAPTPGPPPGFENFCNRFHNLRVSNHGPSRHIEQEHLAVSQAQTHGSLPGTIALFVVELRNVPPLLKMEILKNQLSF</sequence>
<gene>
    <name evidence="3" type="ORF">G4B88_022192</name>
</gene>
<evidence type="ECO:0000313" key="4">
    <source>
        <dbReference type="Proteomes" id="UP000583929"/>
    </source>
</evidence>
<dbReference type="EMBL" id="JAATIQ010000162">
    <property type="protein sequence ID" value="KAF4375545.1"/>
    <property type="molecule type" value="Genomic_DNA"/>
</dbReference>
<reference evidence="3 4" key="1">
    <citation type="journal article" date="2020" name="bioRxiv">
        <title>Sequence and annotation of 42 cannabis genomes reveals extensive copy number variation in cannabinoid synthesis and pathogen resistance genes.</title>
        <authorList>
            <person name="Mckernan K.J."/>
            <person name="Helbert Y."/>
            <person name="Kane L.T."/>
            <person name="Ebling H."/>
            <person name="Zhang L."/>
            <person name="Liu B."/>
            <person name="Eaton Z."/>
            <person name="Mclaughlin S."/>
            <person name="Kingan S."/>
            <person name="Baybayan P."/>
            <person name="Concepcion G."/>
            <person name="Jordan M."/>
            <person name="Riva A."/>
            <person name="Barbazuk W."/>
            <person name="Harkins T."/>
        </authorList>
    </citation>
    <scope>NUCLEOTIDE SEQUENCE [LARGE SCALE GENOMIC DNA]</scope>
    <source>
        <strain evidence="4">cv. Jamaican Lion 4</strain>
        <tissue evidence="3">Leaf</tissue>
    </source>
</reference>